<comment type="caution">
    <text evidence="2">The sequence shown here is derived from an EMBL/GenBank/DDBJ whole genome shotgun (WGS) entry which is preliminary data.</text>
</comment>
<dbReference type="Proteomes" id="UP001213646">
    <property type="component" value="Unassembled WGS sequence"/>
</dbReference>
<protein>
    <submittedName>
        <fullName evidence="2">Uncharacterized protein</fullName>
    </submittedName>
</protein>
<evidence type="ECO:0000256" key="1">
    <source>
        <dbReference type="SAM" id="MobiDB-lite"/>
    </source>
</evidence>
<evidence type="ECO:0000313" key="2">
    <source>
        <dbReference type="EMBL" id="MDC7148872.1"/>
    </source>
</evidence>
<dbReference type="RefSeq" id="WP_195484956.1">
    <property type="nucleotide sequence ID" value="NZ_CALEGY010000066.1"/>
</dbReference>
<dbReference type="AlphaFoldDB" id="A0AAW6I128"/>
<name>A0AAW6I128_9BACT</name>
<proteinExistence type="predicted"/>
<organism evidence="2 3">
    <name type="scientific">Parabacteroides johnsonii</name>
    <dbReference type="NCBI Taxonomy" id="387661"/>
    <lineage>
        <taxon>Bacteria</taxon>
        <taxon>Pseudomonadati</taxon>
        <taxon>Bacteroidota</taxon>
        <taxon>Bacteroidia</taxon>
        <taxon>Bacteroidales</taxon>
        <taxon>Tannerellaceae</taxon>
        <taxon>Parabacteroides</taxon>
    </lineage>
</organism>
<feature type="compositionally biased region" description="Polar residues" evidence="1">
    <location>
        <begin position="37"/>
        <end position="51"/>
    </location>
</feature>
<feature type="region of interest" description="Disordered" evidence="1">
    <location>
        <begin position="34"/>
        <end position="63"/>
    </location>
</feature>
<sequence length="63" mass="7088">MKKIRDEKYVDLITCWNTRIDYWCNSILRRFGAGKGDSTNSVDNNNLESGTSSGGDGEWLGEL</sequence>
<accession>A0AAW6I128</accession>
<feature type="compositionally biased region" description="Gly residues" evidence="1">
    <location>
        <begin position="52"/>
        <end position="63"/>
    </location>
</feature>
<dbReference type="EMBL" id="JAQPYX010000045">
    <property type="protein sequence ID" value="MDC7148872.1"/>
    <property type="molecule type" value="Genomic_DNA"/>
</dbReference>
<evidence type="ECO:0000313" key="3">
    <source>
        <dbReference type="Proteomes" id="UP001213646"/>
    </source>
</evidence>
<reference evidence="2" key="1">
    <citation type="submission" date="2023-01" db="EMBL/GenBank/DDBJ databases">
        <title>Exploring GABA producing Bacteroides strains toward improving mental health.</title>
        <authorList>
            <person name="Yousuf B."/>
            <person name="Bouhlel N.E."/>
            <person name="Mottawea W."/>
            <person name="Hammami R."/>
        </authorList>
    </citation>
    <scope>NUCLEOTIDE SEQUENCE</scope>
    <source>
        <strain evidence="2">UO.H1047</strain>
    </source>
</reference>
<gene>
    <name evidence="2" type="ORF">PQG89_05435</name>
</gene>